<dbReference type="PANTHER" id="PTHR12732">
    <property type="entry name" value="UNCHARACTERIZED PROTEASOME COMPONENT REGION PCI-CONTAINING"/>
    <property type="match status" value="1"/>
</dbReference>
<evidence type="ECO:0000313" key="5">
    <source>
        <dbReference type="Proteomes" id="UP000008066"/>
    </source>
</evidence>
<protein>
    <recommendedName>
        <fullName evidence="2">Protein CSN12 homolog</fullName>
    </recommendedName>
</protein>
<dbReference type="GO" id="GO:0003723">
    <property type="term" value="F:RNA binding"/>
    <property type="evidence" value="ECO:0007669"/>
    <property type="project" value="InterPro"/>
</dbReference>
<dbReference type="PROSITE" id="PS50250">
    <property type="entry name" value="PCI"/>
    <property type="match status" value="1"/>
</dbReference>
<organism evidence="5">
    <name type="scientific">Chaetomium thermophilum (strain DSM 1495 / CBS 144.50 / IMI 039719)</name>
    <name type="common">Thermochaetoides thermophila</name>
    <dbReference type="NCBI Taxonomy" id="759272"/>
    <lineage>
        <taxon>Eukaryota</taxon>
        <taxon>Fungi</taxon>
        <taxon>Dikarya</taxon>
        <taxon>Ascomycota</taxon>
        <taxon>Pezizomycotina</taxon>
        <taxon>Sordariomycetes</taxon>
        <taxon>Sordariomycetidae</taxon>
        <taxon>Sordariales</taxon>
        <taxon>Chaetomiaceae</taxon>
        <taxon>Thermochaetoides</taxon>
    </lineage>
</organism>
<keyword evidence="5" id="KW-1185">Reference proteome</keyword>
<dbReference type="SMART" id="SM00753">
    <property type="entry name" value="PAM"/>
    <property type="match status" value="1"/>
</dbReference>
<dbReference type="OrthoDB" id="10252687at2759"/>
<dbReference type="Proteomes" id="UP000008066">
    <property type="component" value="Unassembled WGS sequence"/>
</dbReference>
<dbReference type="HOGENOM" id="CLU_031567_1_0_1"/>
<dbReference type="FunFam" id="1.10.10.10:FF:000366">
    <property type="entry name" value="COP9 signalosome complex subunit"/>
    <property type="match status" value="1"/>
</dbReference>
<evidence type="ECO:0000259" key="3">
    <source>
        <dbReference type="PROSITE" id="PS50250"/>
    </source>
</evidence>
<dbReference type="EMBL" id="GL988045">
    <property type="protein sequence ID" value="EGS19069.1"/>
    <property type="molecule type" value="Genomic_DNA"/>
</dbReference>
<feature type="domain" description="PCI" evidence="3">
    <location>
        <begin position="236"/>
        <end position="433"/>
    </location>
</feature>
<evidence type="ECO:0000256" key="2">
    <source>
        <dbReference type="ARBA" id="ARBA00073854"/>
    </source>
</evidence>
<dbReference type="OMA" id="INRMFTL"/>
<dbReference type="GO" id="GO:0003690">
    <property type="term" value="F:double-stranded DNA binding"/>
    <property type="evidence" value="ECO:0007669"/>
    <property type="project" value="InterPro"/>
</dbReference>
<dbReference type="PANTHER" id="PTHR12732:SF0">
    <property type="entry name" value="PCI DOMAIN-CONTAINING PROTEIN 2"/>
    <property type="match status" value="1"/>
</dbReference>
<proteinExistence type="inferred from homology"/>
<dbReference type="RefSeq" id="XP_006696014.1">
    <property type="nucleotide sequence ID" value="XM_006695951.1"/>
</dbReference>
<name>G0SCE3_CHATD</name>
<gene>
    <name evidence="4" type="ORF">CTHT_0056910</name>
</gene>
<reference evidence="4 5" key="1">
    <citation type="journal article" date="2011" name="Cell">
        <title>Insight into structure and assembly of the nuclear pore complex by utilizing the genome of a eukaryotic thermophile.</title>
        <authorList>
            <person name="Amlacher S."/>
            <person name="Sarges P."/>
            <person name="Flemming D."/>
            <person name="van Noort V."/>
            <person name="Kunze R."/>
            <person name="Devos D.P."/>
            <person name="Arumugam M."/>
            <person name="Bork P."/>
            <person name="Hurt E."/>
        </authorList>
    </citation>
    <scope>NUCLEOTIDE SEQUENCE [LARGE SCALE GENOMIC DNA]</scope>
    <source>
        <strain evidence="5">DSM 1495 / CBS 144.50 / IMI 039719</strain>
    </source>
</reference>
<dbReference type="KEGG" id="cthr:CTHT_0056910"/>
<dbReference type="InterPro" id="IPR000717">
    <property type="entry name" value="PCI_dom"/>
</dbReference>
<dbReference type="GeneID" id="18259729"/>
<dbReference type="AlphaFoldDB" id="G0SCE3"/>
<dbReference type="Gene3D" id="1.10.10.10">
    <property type="entry name" value="Winged helix-like DNA-binding domain superfamily/Winged helix DNA-binding domain"/>
    <property type="match status" value="1"/>
</dbReference>
<comment type="similarity">
    <text evidence="1">Belongs to the CSN12 family.</text>
</comment>
<dbReference type="InterPro" id="IPR036388">
    <property type="entry name" value="WH-like_DNA-bd_sf"/>
</dbReference>
<dbReference type="eggNOG" id="KOG2688">
    <property type="taxonomic scope" value="Eukaryota"/>
</dbReference>
<evidence type="ECO:0000256" key="1">
    <source>
        <dbReference type="ARBA" id="ARBA00025771"/>
    </source>
</evidence>
<accession>G0SCE3</accession>
<evidence type="ECO:0000313" key="4">
    <source>
        <dbReference type="EMBL" id="EGS19069.1"/>
    </source>
</evidence>
<dbReference type="STRING" id="759272.G0SCE3"/>
<sequence length="439" mass="49841">MEFNSSFYQEFSNIYTARKGYRLADTITPELPTEKLRRIWNSQNEQGIKGALKKGLQNAMTPFNGPGKEEIQSWVDVYAAYFTAVGEIISAREAQGKPSSTTSESELPWTKAYEAWKGLLNTLVRCYRNNAFEAWTLPCLYVVSKNLRAFAIKADEERNNSTSLDMASENFGDDYDPDSHRNQKLEDCARVLTNVFQVCQTDRLNSVSLSNSILRMLNANKADMPDFSAFPKSQQVTFKYHEGVLAFLEEHYDKAEESLTEAWNLCHKDATRNKELILTYLIPSHLVNTHTLPSEKLLAPFPKLQKLFLPLCRHIKKGELHKFDLALQANEDEFVKRRIYLTLERGRDIALRNLLRKVLVVNGWEQPKEPGGQPVRRTRVPVAEFAAAISVGSQEKIDNDEVECLLANMIYKGLMKGYVSRQHGMVVLSKSGAFPGTGI</sequence>
<dbReference type="InterPro" id="IPR045114">
    <property type="entry name" value="Csn12-like"/>
</dbReference>
<dbReference type="Pfam" id="PF01399">
    <property type="entry name" value="PCI"/>
    <property type="match status" value="1"/>
</dbReference>